<keyword evidence="8" id="KW-1185">Reference proteome</keyword>
<comment type="catalytic activity">
    <reaction evidence="4 6">
        <text>L-kynurenine + H2O = anthranilate + L-alanine + H(+)</text>
        <dbReference type="Rhea" id="RHEA:16813"/>
        <dbReference type="ChEBI" id="CHEBI:15377"/>
        <dbReference type="ChEBI" id="CHEBI:15378"/>
        <dbReference type="ChEBI" id="CHEBI:16567"/>
        <dbReference type="ChEBI" id="CHEBI:57959"/>
        <dbReference type="ChEBI" id="CHEBI:57972"/>
        <dbReference type="EC" id="3.7.1.3"/>
    </reaction>
</comment>
<dbReference type="Proteomes" id="UP000315252">
    <property type="component" value="Unassembled WGS sequence"/>
</dbReference>
<dbReference type="PANTHER" id="PTHR14084:SF0">
    <property type="entry name" value="KYNURENINASE"/>
    <property type="match status" value="1"/>
</dbReference>
<dbReference type="EC" id="3.7.1.3" evidence="4 5"/>
<evidence type="ECO:0000256" key="4">
    <source>
        <dbReference type="HAMAP-Rule" id="MF_01970"/>
    </source>
</evidence>
<dbReference type="InterPro" id="IPR015422">
    <property type="entry name" value="PyrdxlP-dep_Trfase_small"/>
</dbReference>
<organism evidence="7 8">
    <name type="scientific">Denitrobaculum tricleocarpae</name>
    <dbReference type="NCBI Taxonomy" id="2591009"/>
    <lineage>
        <taxon>Bacteria</taxon>
        <taxon>Pseudomonadati</taxon>
        <taxon>Pseudomonadota</taxon>
        <taxon>Alphaproteobacteria</taxon>
        <taxon>Rhodospirillales</taxon>
        <taxon>Rhodospirillaceae</taxon>
        <taxon>Denitrobaculum</taxon>
    </lineage>
</organism>
<dbReference type="UniPathway" id="UPA00253">
    <property type="reaction ID" value="UER00329"/>
</dbReference>
<feature type="binding site" evidence="4">
    <location>
        <position position="279"/>
    </location>
    <ligand>
        <name>pyridoxal 5'-phosphate</name>
        <dbReference type="ChEBI" id="CHEBI:597326"/>
    </ligand>
</feature>
<feature type="binding site" evidence="4">
    <location>
        <begin position="127"/>
        <end position="130"/>
    </location>
    <ligand>
        <name>pyridoxal 5'-phosphate</name>
        <dbReference type="ChEBI" id="CHEBI:597326"/>
    </ligand>
</feature>
<evidence type="ECO:0000256" key="5">
    <source>
        <dbReference type="NCBIfam" id="TIGR01814"/>
    </source>
</evidence>
<comment type="pathway">
    <text evidence="4 6">Cofactor biosynthesis; NAD(+) biosynthesis; quinolinate from L-kynurenine: step 2/3.</text>
</comment>
<comment type="pathway">
    <text evidence="4 6">Amino-acid degradation; L-kynurenine degradation; L-alanine and anthranilate from L-kynurenine: step 1/1.</text>
</comment>
<dbReference type="InterPro" id="IPR010111">
    <property type="entry name" value="Kynureninase"/>
</dbReference>
<comment type="cofactor">
    <cofactor evidence="4 6">
        <name>pyridoxal 5'-phosphate</name>
        <dbReference type="ChEBI" id="CHEBI:597326"/>
    </cofactor>
</comment>
<comment type="catalytic activity">
    <reaction evidence="6">
        <text>3-hydroxy-L-kynurenine + H2O = 3-hydroxyanthranilate + L-alanine + H(+)</text>
        <dbReference type="Rhea" id="RHEA:25143"/>
        <dbReference type="ChEBI" id="CHEBI:15377"/>
        <dbReference type="ChEBI" id="CHEBI:15378"/>
        <dbReference type="ChEBI" id="CHEBI:36559"/>
        <dbReference type="ChEBI" id="CHEBI:57972"/>
        <dbReference type="ChEBI" id="CHEBI:58125"/>
        <dbReference type="EC" id="3.7.1.3"/>
    </reaction>
</comment>
<evidence type="ECO:0000313" key="8">
    <source>
        <dbReference type="Proteomes" id="UP000315252"/>
    </source>
</evidence>
<comment type="function">
    <text evidence="4 6">Catalyzes the cleavage of L-kynurenine (L-Kyn) and L-3-hydroxykynurenine (L-3OHKyn) into anthranilic acid (AA) and 3-hydroxyanthranilic acid (3-OHAA), respectively.</text>
</comment>
<dbReference type="PANTHER" id="PTHR14084">
    <property type="entry name" value="KYNURENINASE"/>
    <property type="match status" value="1"/>
</dbReference>
<dbReference type="GO" id="GO:0009435">
    <property type="term" value="P:NAD+ biosynthetic process"/>
    <property type="evidence" value="ECO:0007669"/>
    <property type="project" value="UniProtKB-UniRule"/>
</dbReference>
<gene>
    <name evidence="4 7" type="primary">kynU</name>
    <name evidence="7" type="ORF">FKG95_11355</name>
</gene>
<dbReference type="GO" id="GO:0097053">
    <property type="term" value="P:L-kynurenine catabolic process"/>
    <property type="evidence" value="ECO:0007669"/>
    <property type="project" value="UniProtKB-UniRule"/>
</dbReference>
<dbReference type="AlphaFoldDB" id="A0A545TU50"/>
<sequence length="413" mass="45949">MSVVTREDLLEWDRNDPLGPMRAQFRIPAGTIYLDGNSLGPMPRTTPERVAKAVEEEWGEDLIRSWNKHGWIELPQRCGAKIADLIGAAAHEVVVADSTSVNLFKLLAAALRLRPDRRVILSDTGNFPTDLYVAQGLIELLDKGHELRLVEPEKALEAIDDSVALVMLTQTDYRSGRRHNMAEITSKAHGVGALVLWDLAHSAGAFPVDLRGAKADFAVGCGYKYLNGGPGAPAFLFVAEQHQNQVRPPLSGWMGHEAPFQFDRDYRPAAGISRNLCGTPAILSMTALDAGLDILQKAGMTAIREKSVRMTELFIELMETHCADFGFELFSPRDPEIRGSQVSFRHQQGYPIMAALIEQDVIGDFRAPDILRFGFTPLYLRYGDIWDAVQILRDIMTEGSWDQPKFHKRQAVT</sequence>
<dbReference type="Pfam" id="PF22580">
    <property type="entry name" value="KYNU_C"/>
    <property type="match status" value="1"/>
</dbReference>
<proteinExistence type="inferred from homology"/>
<evidence type="ECO:0000256" key="3">
    <source>
        <dbReference type="ARBA" id="ARBA00022898"/>
    </source>
</evidence>
<dbReference type="InterPro" id="IPR015421">
    <property type="entry name" value="PyrdxlP-dep_Trfase_major"/>
</dbReference>
<evidence type="ECO:0000256" key="1">
    <source>
        <dbReference type="ARBA" id="ARBA00022642"/>
    </source>
</evidence>
<comment type="subunit">
    <text evidence="4 6">Homodimer.</text>
</comment>
<dbReference type="Gene3D" id="3.90.1150.10">
    <property type="entry name" value="Aspartate Aminotransferase, domain 1"/>
    <property type="match status" value="1"/>
</dbReference>
<feature type="binding site" evidence="4">
    <location>
        <position position="99"/>
    </location>
    <ligand>
        <name>pyridoxal 5'-phosphate</name>
        <dbReference type="ChEBI" id="CHEBI:597326"/>
    </ligand>
</feature>
<feature type="binding site" evidence="4">
    <location>
        <position position="169"/>
    </location>
    <ligand>
        <name>pyridoxal 5'-phosphate</name>
        <dbReference type="ChEBI" id="CHEBI:597326"/>
    </ligand>
</feature>
<dbReference type="HAMAP" id="MF_01970">
    <property type="entry name" value="Kynureninase"/>
    <property type="match status" value="1"/>
</dbReference>
<keyword evidence="1 4" id="KW-0662">Pyridine nucleotide biosynthesis</keyword>
<dbReference type="Gene3D" id="3.40.640.10">
    <property type="entry name" value="Type I PLP-dependent aspartate aminotransferase-like (Major domain)"/>
    <property type="match status" value="1"/>
</dbReference>
<dbReference type="PIRSF" id="PIRSF038800">
    <property type="entry name" value="KYNU"/>
    <property type="match status" value="1"/>
</dbReference>
<protein>
    <recommendedName>
        <fullName evidence="4 5">Kynureninase</fullName>
        <ecNumber evidence="4 5">3.7.1.3</ecNumber>
    </recommendedName>
    <alternativeName>
        <fullName evidence="4">L-kynurenine hydrolase</fullName>
    </alternativeName>
</protein>
<keyword evidence="2 4" id="KW-0378">Hydrolase</keyword>
<accession>A0A545TU50</accession>
<dbReference type="RefSeq" id="WP_142896457.1">
    <property type="nucleotide sequence ID" value="NZ_ML660054.1"/>
</dbReference>
<dbReference type="InterPro" id="IPR015424">
    <property type="entry name" value="PyrdxlP-dep_Trfase"/>
</dbReference>
<evidence type="ECO:0000256" key="2">
    <source>
        <dbReference type="ARBA" id="ARBA00022801"/>
    </source>
</evidence>
<reference evidence="7 8" key="1">
    <citation type="submission" date="2019-06" db="EMBL/GenBank/DDBJ databases">
        <title>Whole genome sequence for Rhodospirillaceae sp. R148.</title>
        <authorList>
            <person name="Wang G."/>
        </authorList>
    </citation>
    <scope>NUCLEOTIDE SEQUENCE [LARGE SCALE GENOMIC DNA]</scope>
    <source>
        <strain evidence="7 8">R148</strain>
    </source>
</reference>
<evidence type="ECO:0000313" key="7">
    <source>
        <dbReference type="EMBL" id="TQV80743.1"/>
    </source>
</evidence>
<keyword evidence="3 4" id="KW-0663">Pyridoxal phosphate</keyword>
<comment type="caution">
    <text evidence="7">The sequence shown here is derived from an EMBL/GenBank/DDBJ whole genome shotgun (WGS) entry which is preliminary data.</text>
</comment>
<dbReference type="GO" id="GO:0030170">
    <property type="term" value="F:pyridoxal phosphate binding"/>
    <property type="evidence" value="ECO:0007669"/>
    <property type="project" value="UniProtKB-UniRule"/>
</dbReference>
<dbReference type="GO" id="GO:0043420">
    <property type="term" value="P:anthranilate metabolic process"/>
    <property type="evidence" value="ECO:0007669"/>
    <property type="project" value="TreeGrafter"/>
</dbReference>
<dbReference type="GO" id="GO:0005737">
    <property type="term" value="C:cytoplasm"/>
    <property type="evidence" value="ECO:0007669"/>
    <property type="project" value="UniProtKB-UniRule"/>
</dbReference>
<dbReference type="GO" id="GO:0019441">
    <property type="term" value="P:L-tryptophan catabolic process to kynurenine"/>
    <property type="evidence" value="ECO:0007669"/>
    <property type="project" value="TreeGrafter"/>
</dbReference>
<feature type="binding site" evidence="4">
    <location>
        <position position="198"/>
    </location>
    <ligand>
        <name>pyridoxal 5'-phosphate</name>
        <dbReference type="ChEBI" id="CHEBI:597326"/>
    </ligand>
</feature>
<feature type="binding site" evidence="4">
    <location>
        <position position="201"/>
    </location>
    <ligand>
        <name>pyridoxal 5'-phosphate</name>
        <dbReference type="ChEBI" id="CHEBI:597326"/>
    </ligand>
</feature>
<evidence type="ECO:0000256" key="6">
    <source>
        <dbReference type="PIRNR" id="PIRNR038800"/>
    </source>
</evidence>
<dbReference type="OrthoDB" id="9812626at2"/>
<feature type="binding site" evidence="4">
    <location>
        <position position="223"/>
    </location>
    <ligand>
        <name>pyridoxal 5'-phosphate</name>
        <dbReference type="ChEBI" id="CHEBI:597326"/>
    </ligand>
</feature>
<dbReference type="NCBIfam" id="TIGR01814">
    <property type="entry name" value="kynureninase"/>
    <property type="match status" value="1"/>
</dbReference>
<dbReference type="FunFam" id="3.40.640.10:FF:000107">
    <property type="entry name" value="Kynureninase"/>
    <property type="match status" value="1"/>
</dbReference>
<dbReference type="GO" id="GO:0030429">
    <property type="term" value="F:kynureninase activity"/>
    <property type="evidence" value="ECO:0007669"/>
    <property type="project" value="UniProtKB-UniRule"/>
</dbReference>
<feature type="binding site" evidence="4">
    <location>
        <position position="253"/>
    </location>
    <ligand>
        <name>pyridoxal 5'-phosphate</name>
        <dbReference type="ChEBI" id="CHEBI:597326"/>
    </ligand>
</feature>
<dbReference type="SUPFAM" id="SSF53383">
    <property type="entry name" value="PLP-dependent transferases"/>
    <property type="match status" value="1"/>
</dbReference>
<dbReference type="UniPathway" id="UPA00334">
    <property type="reaction ID" value="UER00455"/>
</dbReference>
<dbReference type="GO" id="GO:0019805">
    <property type="term" value="P:quinolinate biosynthetic process"/>
    <property type="evidence" value="ECO:0007669"/>
    <property type="project" value="UniProtKB-UniRule"/>
</dbReference>
<comment type="similarity">
    <text evidence="4 6">Belongs to the kynureninase family.</text>
</comment>
<name>A0A545TU50_9PROT</name>
<dbReference type="EMBL" id="VHSH01000003">
    <property type="protein sequence ID" value="TQV80743.1"/>
    <property type="molecule type" value="Genomic_DNA"/>
</dbReference>
<feature type="modified residue" description="N6-(pyridoxal phosphate)lysine" evidence="4">
    <location>
        <position position="224"/>
    </location>
</feature>
<feature type="binding site" evidence="4">
    <location>
        <position position="100"/>
    </location>
    <ligand>
        <name>pyridoxal 5'-phosphate</name>
        <dbReference type="ChEBI" id="CHEBI:597326"/>
    </ligand>
</feature>